<feature type="region of interest" description="Disordered" evidence="1">
    <location>
        <begin position="364"/>
        <end position="399"/>
    </location>
</feature>
<dbReference type="EMBL" id="CAFZ01000112">
    <property type="protein sequence ID" value="CCA71249.1"/>
    <property type="molecule type" value="Genomic_DNA"/>
</dbReference>
<feature type="compositionally biased region" description="Polar residues" evidence="1">
    <location>
        <begin position="131"/>
        <end position="148"/>
    </location>
</feature>
<evidence type="ECO:0000313" key="3">
    <source>
        <dbReference type="EMBL" id="CCA71249.1"/>
    </source>
</evidence>
<keyword evidence="4" id="KW-1185">Reference proteome</keyword>
<evidence type="ECO:0000313" key="4">
    <source>
        <dbReference type="Proteomes" id="UP000007148"/>
    </source>
</evidence>
<comment type="caution">
    <text evidence="3">The sequence shown here is derived from an EMBL/GenBank/DDBJ whole genome shotgun (WGS) entry which is preliminary data.</text>
</comment>
<gene>
    <name evidence="3" type="ORF">PIIN_05188</name>
</gene>
<dbReference type="eggNOG" id="ENOG502SV2T">
    <property type="taxonomic scope" value="Eukaryota"/>
</dbReference>
<evidence type="ECO:0000256" key="1">
    <source>
        <dbReference type="SAM" id="MobiDB-lite"/>
    </source>
</evidence>
<dbReference type="HOGENOM" id="CLU_605681_0_0_1"/>
<dbReference type="InterPro" id="IPR055754">
    <property type="entry name" value="DUF7330"/>
</dbReference>
<feature type="compositionally biased region" description="Low complexity" evidence="1">
    <location>
        <begin position="225"/>
        <end position="236"/>
    </location>
</feature>
<proteinExistence type="predicted"/>
<dbReference type="Pfam" id="PF24016">
    <property type="entry name" value="DUF7330"/>
    <property type="match status" value="1"/>
</dbReference>
<feature type="compositionally biased region" description="Basic and acidic residues" evidence="1">
    <location>
        <begin position="1"/>
        <end position="12"/>
    </location>
</feature>
<dbReference type="OrthoDB" id="2593559at2759"/>
<feature type="domain" description="DUF7330" evidence="2">
    <location>
        <begin position="256"/>
        <end position="355"/>
    </location>
</feature>
<protein>
    <recommendedName>
        <fullName evidence="2">DUF7330 domain-containing protein</fullName>
    </recommendedName>
</protein>
<feature type="region of interest" description="Disordered" evidence="1">
    <location>
        <begin position="124"/>
        <end position="163"/>
    </location>
</feature>
<dbReference type="InParanoid" id="G4TIV6"/>
<organism evidence="3 4">
    <name type="scientific">Serendipita indica (strain DSM 11827)</name>
    <name type="common">Root endophyte fungus</name>
    <name type="synonym">Piriformospora indica</name>
    <dbReference type="NCBI Taxonomy" id="1109443"/>
    <lineage>
        <taxon>Eukaryota</taxon>
        <taxon>Fungi</taxon>
        <taxon>Dikarya</taxon>
        <taxon>Basidiomycota</taxon>
        <taxon>Agaricomycotina</taxon>
        <taxon>Agaricomycetes</taxon>
        <taxon>Sebacinales</taxon>
        <taxon>Serendipitaceae</taxon>
        <taxon>Serendipita</taxon>
    </lineage>
</organism>
<feature type="region of interest" description="Disordered" evidence="1">
    <location>
        <begin position="218"/>
        <end position="246"/>
    </location>
</feature>
<evidence type="ECO:0000259" key="2">
    <source>
        <dbReference type="Pfam" id="PF24016"/>
    </source>
</evidence>
<dbReference type="Proteomes" id="UP000007148">
    <property type="component" value="Unassembled WGS sequence"/>
</dbReference>
<accession>G4TIV6</accession>
<feature type="compositionally biased region" description="Polar residues" evidence="1">
    <location>
        <begin position="374"/>
        <end position="384"/>
    </location>
</feature>
<name>G4TIV6_SERID</name>
<feature type="region of interest" description="Disordered" evidence="1">
    <location>
        <begin position="1"/>
        <end position="86"/>
    </location>
</feature>
<sequence>MIDQEKPLDMDTKLAPVSDEPPPYSRRQASTSSHHNRLQSTRQPPTPQQQRFVAPVSHESSSIPSPRLVVSPATNSNAPYSHGGYEAQSSFTDLATDKRESMQGGPYAEYGYTGPDVKNVSPMPTGAYSPGQESMSESTYSVPGSSSGPGHLGVGPRSPTTASRKGTETVILLGTGHSGMWLNHVVIATKEKLIQGAYHVDPNLDIPDHATPRRIALLPKKSHARSTSSLSQASSKSGKKKADPSWHPTAVAEACNALFETKTAGVDILLSIGGSGDNRSNRANIDVRTKNGKAAVKVVEIGPERRVNLDILTAKGDIEVFIPRKFSGPLHMHTDGEITLLPRLASSMEVISAREDDALVMIKSNSKPLPPSPTGSSSRQNQSMPGGFSNWLHPHSTGASRSPSYEGDFCNLVSSGGGNIIVGFVGEDKIQEESPGIWKKFVSLLTGRSNSA</sequence>
<dbReference type="AlphaFoldDB" id="G4TIV6"/>
<reference evidence="3 4" key="1">
    <citation type="journal article" date="2011" name="PLoS Pathog.">
        <title>Endophytic Life Strategies Decoded by Genome and Transcriptome Analyses of the Mutualistic Root Symbiont Piriformospora indica.</title>
        <authorList>
            <person name="Zuccaro A."/>
            <person name="Lahrmann U."/>
            <person name="Guldener U."/>
            <person name="Langen G."/>
            <person name="Pfiffi S."/>
            <person name="Biedenkopf D."/>
            <person name="Wong P."/>
            <person name="Samans B."/>
            <person name="Grimm C."/>
            <person name="Basiewicz M."/>
            <person name="Murat C."/>
            <person name="Martin F."/>
            <person name="Kogel K.H."/>
        </authorList>
    </citation>
    <scope>NUCLEOTIDE SEQUENCE [LARGE SCALE GENOMIC DNA]</scope>
    <source>
        <strain evidence="3 4">DSM 11827</strain>
    </source>
</reference>